<gene>
    <name evidence="2" type="ORF">POVCU2_0093260</name>
</gene>
<evidence type="ECO:0000313" key="2">
    <source>
        <dbReference type="EMBL" id="SBS95115.1"/>
    </source>
</evidence>
<evidence type="ECO:0000256" key="1">
    <source>
        <dbReference type="SAM" id="MobiDB-lite"/>
    </source>
</evidence>
<feature type="compositionally biased region" description="Basic residues" evidence="1">
    <location>
        <begin position="201"/>
        <end position="210"/>
    </location>
</feature>
<sequence>MELNSETKNEVAGFAHNYKRSDPSVLLDLKGHSSSSEEKEKKKKEADPLTRKEGMSGRRISSFFKSVHANSLKKKENTFTLRIDTTISTRVQEEKEPLPSTSKQEEKEPLPSTSKQEEKEPLPSTSKQEETEPLPSTSRKSKSGRRTSFFFKGVHANSHKKGAKTHLHVLYSHLNQKQDSTEPLSSTSKEDDVPEPSTSKGGKRIKYNSK</sequence>
<dbReference type="Proteomes" id="UP000078560">
    <property type="component" value="Unassembled WGS sequence"/>
</dbReference>
<organism evidence="2 3">
    <name type="scientific">Plasmodium ovale curtisi</name>
    <dbReference type="NCBI Taxonomy" id="864141"/>
    <lineage>
        <taxon>Eukaryota</taxon>
        <taxon>Sar</taxon>
        <taxon>Alveolata</taxon>
        <taxon>Apicomplexa</taxon>
        <taxon>Aconoidasida</taxon>
        <taxon>Haemosporida</taxon>
        <taxon>Plasmodiidae</taxon>
        <taxon>Plasmodium</taxon>
        <taxon>Plasmodium (Plasmodium)</taxon>
    </lineage>
</organism>
<feature type="compositionally biased region" description="Polar residues" evidence="1">
    <location>
        <begin position="173"/>
        <end position="187"/>
    </location>
</feature>
<feature type="compositionally biased region" description="Basic residues" evidence="1">
    <location>
        <begin position="157"/>
        <end position="167"/>
    </location>
</feature>
<dbReference type="EMBL" id="FLQU01001941">
    <property type="protein sequence ID" value="SBS95115.1"/>
    <property type="molecule type" value="Genomic_DNA"/>
</dbReference>
<reference evidence="3" key="1">
    <citation type="submission" date="2016-05" db="EMBL/GenBank/DDBJ databases">
        <authorList>
            <person name="Naeem Raeece"/>
        </authorList>
    </citation>
    <scope>NUCLEOTIDE SEQUENCE [LARGE SCALE GENOMIC DNA]</scope>
</reference>
<feature type="compositionally biased region" description="Polar residues" evidence="1">
    <location>
        <begin position="78"/>
        <end position="90"/>
    </location>
</feature>
<dbReference type="AlphaFoldDB" id="A0A1A8WTD3"/>
<protein>
    <submittedName>
        <fullName evidence="2">Uncharacterized protein</fullName>
    </submittedName>
</protein>
<evidence type="ECO:0000313" key="3">
    <source>
        <dbReference type="Proteomes" id="UP000078560"/>
    </source>
</evidence>
<feature type="region of interest" description="Disordered" evidence="1">
    <location>
        <begin position="1"/>
        <end position="210"/>
    </location>
</feature>
<feature type="compositionally biased region" description="Basic and acidic residues" evidence="1">
    <location>
        <begin position="29"/>
        <end position="56"/>
    </location>
</feature>
<feature type="compositionally biased region" description="Basic and acidic residues" evidence="1">
    <location>
        <begin position="91"/>
        <end position="121"/>
    </location>
</feature>
<accession>A0A1A8WTD3</accession>
<name>A0A1A8WTD3_PLAOA</name>
<proteinExistence type="predicted"/>